<sequence length="242" mass="25286">MRRIGLLGGTSWESSAHYYAQLNEGVRERLGGFHSADLVLRSVDFAEVEALQVAGDWVALGERYAAEGRALRAAGAELVGILANTMHLVADDVAAGSGLPVVHVVDAVADAAERAGARHVGLLGTAYTMASDLYPSRLAPRGIETLVPDPADADEVHRLIYAELVHGRVTPATRQAYVDVVERLVARGVDAVVLGCTELAMLLPGDTPFSPVPVLDSTAVHVNALLDAALAAGLPVEEEGAA</sequence>
<dbReference type="NCBIfam" id="TIGR00035">
    <property type="entry name" value="asp_race"/>
    <property type="match status" value="1"/>
</dbReference>
<evidence type="ECO:0000313" key="4">
    <source>
        <dbReference type="Proteomes" id="UP000029839"/>
    </source>
</evidence>
<dbReference type="Proteomes" id="UP000029839">
    <property type="component" value="Unassembled WGS sequence"/>
</dbReference>
<organism evidence="3 4">
    <name type="scientific">Cellulomonas carbonis T26</name>
    <dbReference type="NCBI Taxonomy" id="947969"/>
    <lineage>
        <taxon>Bacteria</taxon>
        <taxon>Bacillati</taxon>
        <taxon>Actinomycetota</taxon>
        <taxon>Actinomycetes</taxon>
        <taxon>Micrococcales</taxon>
        <taxon>Cellulomonadaceae</taxon>
        <taxon>Cellulomonas</taxon>
    </lineage>
</organism>
<protein>
    <submittedName>
        <fullName evidence="3">Racemase</fullName>
    </submittedName>
</protein>
<dbReference type="AlphaFoldDB" id="A0A0A0BU40"/>
<evidence type="ECO:0000256" key="2">
    <source>
        <dbReference type="ARBA" id="ARBA00023235"/>
    </source>
</evidence>
<comment type="similarity">
    <text evidence="1">Belongs to the aspartate/glutamate racemases family.</text>
</comment>
<gene>
    <name evidence="3" type="ORF">N868_12030</name>
</gene>
<dbReference type="InterPro" id="IPR004380">
    <property type="entry name" value="Asp_race"/>
</dbReference>
<dbReference type="OrthoDB" id="9803739at2"/>
<keyword evidence="2" id="KW-0413">Isomerase</keyword>
<dbReference type="RefSeq" id="WP_043605356.1">
    <property type="nucleotide sequence ID" value="NZ_AXCY01000028.1"/>
</dbReference>
<reference evidence="3 4" key="1">
    <citation type="submission" date="2013-08" db="EMBL/GenBank/DDBJ databases">
        <title>Genome sequencing of Cellulomonas carbonis T26.</title>
        <authorList>
            <person name="Chen F."/>
            <person name="Li Y."/>
            <person name="Wang G."/>
        </authorList>
    </citation>
    <scope>NUCLEOTIDE SEQUENCE [LARGE SCALE GENOMIC DNA]</scope>
    <source>
        <strain evidence="3 4">T26</strain>
    </source>
</reference>
<dbReference type="Pfam" id="PF01177">
    <property type="entry name" value="Asp_Glu_race"/>
    <property type="match status" value="1"/>
</dbReference>
<reference evidence="3 4" key="2">
    <citation type="journal article" date="2015" name="Stand. Genomic Sci.">
        <title>Draft genome sequence of Cellulomonas carbonis T26(T) and comparative analysis of six Cellulomonas genomes.</title>
        <authorList>
            <person name="Zhuang W."/>
            <person name="Zhang S."/>
            <person name="Xia X."/>
            <person name="Wang G."/>
        </authorList>
    </citation>
    <scope>NUCLEOTIDE SEQUENCE [LARGE SCALE GENOMIC DNA]</scope>
    <source>
        <strain evidence="3 4">T26</strain>
    </source>
</reference>
<dbReference type="PANTHER" id="PTHR21198:SF7">
    <property type="entry name" value="ASPARTATE-GLUTAMATE RACEMASE FAMILY"/>
    <property type="match status" value="1"/>
</dbReference>
<proteinExistence type="inferred from homology"/>
<comment type="caution">
    <text evidence="3">The sequence shown here is derived from an EMBL/GenBank/DDBJ whole genome shotgun (WGS) entry which is preliminary data.</text>
</comment>
<evidence type="ECO:0000313" key="3">
    <source>
        <dbReference type="EMBL" id="KGM11192.1"/>
    </source>
</evidence>
<dbReference type="InterPro" id="IPR015942">
    <property type="entry name" value="Asp/Glu/hydantoin_racemase"/>
</dbReference>
<name>A0A0A0BU40_9CELL</name>
<accession>A0A0A0BU40</accession>
<dbReference type="InterPro" id="IPR001920">
    <property type="entry name" value="Asp/Glu_race"/>
</dbReference>
<keyword evidence="4" id="KW-1185">Reference proteome</keyword>
<dbReference type="GO" id="GO:0047661">
    <property type="term" value="F:amino-acid racemase activity"/>
    <property type="evidence" value="ECO:0007669"/>
    <property type="project" value="InterPro"/>
</dbReference>
<dbReference type="PANTHER" id="PTHR21198">
    <property type="entry name" value="GLUTAMATE RACEMASE"/>
    <property type="match status" value="1"/>
</dbReference>
<evidence type="ECO:0000256" key="1">
    <source>
        <dbReference type="ARBA" id="ARBA00007847"/>
    </source>
</evidence>
<dbReference type="Gene3D" id="3.40.50.1860">
    <property type="match status" value="2"/>
</dbReference>
<dbReference type="EMBL" id="AXCY01000028">
    <property type="protein sequence ID" value="KGM11192.1"/>
    <property type="molecule type" value="Genomic_DNA"/>
</dbReference>
<dbReference type="SUPFAM" id="SSF53681">
    <property type="entry name" value="Aspartate/glutamate racemase"/>
    <property type="match status" value="2"/>
</dbReference>